<evidence type="ECO:0000313" key="1">
    <source>
        <dbReference type="EMBL" id="BDR91947.1"/>
    </source>
</evidence>
<dbReference type="EMBL" id="AP026830">
    <property type="protein sequence ID" value="BDR91947.1"/>
    <property type="molecule type" value="Genomic_DNA"/>
</dbReference>
<evidence type="ECO:0000313" key="2">
    <source>
        <dbReference type="EMBL" id="GGI69121.1"/>
    </source>
</evidence>
<dbReference type="SUPFAM" id="SSF53800">
    <property type="entry name" value="Chelatase"/>
    <property type="match status" value="1"/>
</dbReference>
<reference evidence="4" key="3">
    <citation type="submission" date="2022-09" db="EMBL/GenBank/DDBJ databases">
        <title>Complete genome sequence of Vulcanisaeta souniana.</title>
        <authorList>
            <person name="Kato S."/>
            <person name="Itoh T."/>
            <person name="Ohkuma M."/>
        </authorList>
    </citation>
    <scope>NUCLEOTIDE SEQUENCE [LARGE SCALE GENOMIC DNA]</scope>
    <source>
        <strain evidence="4">JCM 11219</strain>
    </source>
</reference>
<reference evidence="2" key="1">
    <citation type="journal article" date="2014" name="Int. J. Syst. Evol. Microbiol.">
        <title>Complete genome sequence of Corynebacterium casei LMG S-19264T (=DSM 44701T), isolated from a smear-ripened cheese.</title>
        <authorList>
            <consortium name="US DOE Joint Genome Institute (JGI-PGF)"/>
            <person name="Walter F."/>
            <person name="Albersmeier A."/>
            <person name="Kalinowski J."/>
            <person name="Ruckert C."/>
        </authorList>
    </citation>
    <scope>NUCLEOTIDE SEQUENCE</scope>
    <source>
        <strain evidence="2">JCM 11219</strain>
    </source>
</reference>
<keyword evidence="4" id="KW-1185">Reference proteome</keyword>
<proteinExistence type="predicted"/>
<dbReference type="Proteomes" id="UP000657075">
    <property type="component" value="Unassembled WGS sequence"/>
</dbReference>
<dbReference type="Proteomes" id="UP001060771">
    <property type="component" value="Chromosome"/>
</dbReference>
<name>A0A830E6Y4_9CREN</name>
<protein>
    <recommendedName>
        <fullName evidence="5">Sirohydrochlorin cobaltochelatase</fullName>
    </recommendedName>
</protein>
<gene>
    <name evidence="2" type="ORF">GCM10007112_02640</name>
    <name evidence="1" type="ORF">Vsou_10400</name>
</gene>
<evidence type="ECO:0000313" key="3">
    <source>
        <dbReference type="Proteomes" id="UP000657075"/>
    </source>
</evidence>
<sequence length="207" mass="23829">MLVLSFNMCYIVCWGVHAKIVIVLHGSRDSEYVDSVRHFAERVGVLYAFVSLSRPSVNEAEGDVYIPLFIGYGKDYERAVSITGFETPPVLRWPRIKDFLISLGPGLYVFHGDPDPRFLEDTNRLGLRDIAFLKIKPTLRDYMSSRCPGKVIPVVLTHGVIYREILRTVNELCPGTEVVRPLFELETFISYFREKMSWLVRNTRPVR</sequence>
<evidence type="ECO:0008006" key="5">
    <source>
        <dbReference type="Google" id="ProtNLM"/>
    </source>
</evidence>
<organism evidence="2 3">
    <name type="scientific">Vulcanisaeta souniana JCM 11219</name>
    <dbReference type="NCBI Taxonomy" id="1293586"/>
    <lineage>
        <taxon>Archaea</taxon>
        <taxon>Thermoproteota</taxon>
        <taxon>Thermoprotei</taxon>
        <taxon>Thermoproteales</taxon>
        <taxon>Thermoproteaceae</taxon>
        <taxon>Vulcanisaeta</taxon>
    </lineage>
</organism>
<reference evidence="1" key="4">
    <citation type="journal article" date="2023" name="Microbiol. Resour. Announc.">
        <title>Complete Genome Sequence of Vulcanisaeta souniana Strain IC-059, a Hyperthermophilic Archaeon Isolated from Hot Spring Water in Japan.</title>
        <authorList>
            <person name="Kato S."/>
            <person name="Itoh T."/>
            <person name="Wu L."/>
            <person name="Ma J."/>
            <person name="Ohkuma M."/>
        </authorList>
    </citation>
    <scope>NUCLEOTIDE SEQUENCE</scope>
    <source>
        <strain evidence="1">JCM 11219</strain>
    </source>
</reference>
<dbReference type="AlphaFoldDB" id="A0A830E6Y4"/>
<evidence type="ECO:0000313" key="4">
    <source>
        <dbReference type="Proteomes" id="UP001060771"/>
    </source>
</evidence>
<dbReference type="EMBL" id="BMNM01000001">
    <property type="protein sequence ID" value="GGI69121.1"/>
    <property type="molecule type" value="Genomic_DNA"/>
</dbReference>
<reference evidence="2" key="2">
    <citation type="submission" date="2020-09" db="EMBL/GenBank/DDBJ databases">
        <authorList>
            <person name="Sun Q."/>
            <person name="Ohkuma M."/>
        </authorList>
    </citation>
    <scope>NUCLEOTIDE SEQUENCE</scope>
    <source>
        <strain evidence="2">JCM 11219</strain>
    </source>
</reference>
<accession>A0A830E6Y4</accession>